<evidence type="ECO:0000256" key="1">
    <source>
        <dbReference type="SAM" id="MobiDB-lite"/>
    </source>
</evidence>
<comment type="caution">
    <text evidence="2">The sequence shown here is derived from an EMBL/GenBank/DDBJ whole genome shotgun (WGS) entry which is preliminary data.</text>
</comment>
<dbReference type="EMBL" id="AWSV01000167">
    <property type="protein sequence ID" value="ERI81222.1"/>
    <property type="molecule type" value="Genomic_DNA"/>
</dbReference>
<protein>
    <submittedName>
        <fullName evidence="2">Uncharacterized protein</fullName>
    </submittedName>
</protein>
<name>U2DIE6_9BACE</name>
<sequence>ARGGAFRREGGKFRGGERFHRGIFFARSIFFAERFSTVRGVKETSLPSAEGGWHGSDEWGGKAAVRESGSSGRD</sequence>
<dbReference type="AlphaFoldDB" id="U2DIE6"/>
<gene>
    <name evidence="2" type="ORF">HMPREF1981_03263</name>
</gene>
<accession>U2DIE6</accession>
<evidence type="ECO:0000313" key="2">
    <source>
        <dbReference type="EMBL" id="ERI81222.1"/>
    </source>
</evidence>
<feature type="non-terminal residue" evidence="2">
    <location>
        <position position="1"/>
    </location>
</feature>
<feature type="region of interest" description="Disordered" evidence="1">
    <location>
        <begin position="45"/>
        <end position="74"/>
    </location>
</feature>
<organism evidence="2 3">
    <name type="scientific">Bacteroides pyogenes F0041</name>
    <dbReference type="NCBI Taxonomy" id="1321819"/>
    <lineage>
        <taxon>Bacteria</taxon>
        <taxon>Pseudomonadati</taxon>
        <taxon>Bacteroidota</taxon>
        <taxon>Bacteroidia</taxon>
        <taxon>Bacteroidales</taxon>
        <taxon>Bacteroidaceae</taxon>
        <taxon>Bacteroides</taxon>
    </lineage>
</organism>
<evidence type="ECO:0000313" key="3">
    <source>
        <dbReference type="Proteomes" id="UP000016496"/>
    </source>
</evidence>
<dbReference type="Proteomes" id="UP000016496">
    <property type="component" value="Unassembled WGS sequence"/>
</dbReference>
<dbReference type="HOGENOM" id="CLU_2676636_0_0_10"/>
<proteinExistence type="predicted"/>
<reference evidence="2 3" key="1">
    <citation type="submission" date="2013-08" db="EMBL/GenBank/DDBJ databases">
        <authorList>
            <person name="Weinstock G."/>
            <person name="Sodergren E."/>
            <person name="Wylie T."/>
            <person name="Fulton L."/>
            <person name="Fulton R."/>
            <person name="Fronick C."/>
            <person name="O'Laughlin M."/>
            <person name="Godfrey J."/>
            <person name="Miner T."/>
            <person name="Herter B."/>
            <person name="Appelbaum E."/>
            <person name="Cordes M."/>
            <person name="Lek S."/>
            <person name="Wollam A."/>
            <person name="Pepin K.H."/>
            <person name="Palsikar V.B."/>
            <person name="Mitreva M."/>
            <person name="Wilson R.K."/>
        </authorList>
    </citation>
    <scope>NUCLEOTIDE SEQUENCE [LARGE SCALE GENOMIC DNA]</scope>
    <source>
        <strain evidence="2 3">F0041</strain>
    </source>
</reference>